<dbReference type="PANTHER" id="PTHR30336">
    <property type="entry name" value="INNER MEMBRANE PROTEIN, PROBABLE PERMEASE"/>
    <property type="match status" value="1"/>
</dbReference>
<dbReference type="KEGG" id="pnp:IJ22_31240"/>
<dbReference type="Proteomes" id="UP000061660">
    <property type="component" value="Chromosome"/>
</dbReference>
<evidence type="ECO:0000256" key="1">
    <source>
        <dbReference type="SAM" id="Phobius"/>
    </source>
</evidence>
<protein>
    <submittedName>
        <fullName evidence="3">Rossmann-like alpha/beta/alpha sandwich fold-containing protein</fullName>
    </submittedName>
</protein>
<dbReference type="InterPro" id="IPR003848">
    <property type="entry name" value="DUF218"/>
</dbReference>
<dbReference type="EMBL" id="CP013652">
    <property type="protein sequence ID" value="ALS23494.1"/>
    <property type="molecule type" value="Genomic_DNA"/>
</dbReference>
<evidence type="ECO:0000259" key="2">
    <source>
        <dbReference type="Pfam" id="PF02698"/>
    </source>
</evidence>
<reference evidence="4" key="1">
    <citation type="submission" date="2015-12" db="EMBL/GenBank/DDBJ databases">
        <title>Complete genome sequences of two moderately thermophilic Paenibacillus species.</title>
        <authorList>
            <person name="Butler R.III."/>
            <person name="Wang J."/>
            <person name="Stark B.C."/>
            <person name="Pombert J.-F."/>
        </authorList>
    </citation>
    <scope>NUCLEOTIDE SEQUENCE [LARGE SCALE GENOMIC DNA]</scope>
    <source>
        <strain evidence="4">32O-Y</strain>
    </source>
</reference>
<dbReference type="GO" id="GO:0043164">
    <property type="term" value="P:Gram-negative-bacterium-type cell wall biogenesis"/>
    <property type="evidence" value="ECO:0007669"/>
    <property type="project" value="TreeGrafter"/>
</dbReference>
<feature type="transmembrane region" description="Helical" evidence="1">
    <location>
        <begin position="12"/>
        <end position="32"/>
    </location>
</feature>
<dbReference type="STRING" id="162209.IJ22_31240"/>
<dbReference type="InterPro" id="IPR051599">
    <property type="entry name" value="Cell_Envelope_Assoc"/>
</dbReference>
<dbReference type="GO" id="GO:0000270">
    <property type="term" value="P:peptidoglycan metabolic process"/>
    <property type="evidence" value="ECO:0007669"/>
    <property type="project" value="TreeGrafter"/>
</dbReference>
<dbReference type="AlphaFoldDB" id="A0A0U2VS21"/>
<proteinExistence type="predicted"/>
<feature type="domain" description="DUF218" evidence="2">
    <location>
        <begin position="78"/>
        <end position="245"/>
    </location>
</feature>
<feature type="transmembrane region" description="Helical" evidence="1">
    <location>
        <begin position="39"/>
        <end position="58"/>
    </location>
</feature>
<dbReference type="RefSeq" id="WP_217437503.1">
    <property type="nucleotide sequence ID" value="NZ_CP013652.1"/>
</dbReference>
<dbReference type="CDD" id="cd06259">
    <property type="entry name" value="YdcF-like"/>
    <property type="match status" value="1"/>
</dbReference>
<reference evidence="3 4" key="2">
    <citation type="journal article" date="2016" name="Genome Announc.">
        <title>Complete Genome Sequences of Two Interactive Moderate Thermophiles, Paenibacillus napthalenovorans 32O-Y and Paenibacillus sp. 32O-W.</title>
        <authorList>
            <person name="Butler R.R.III."/>
            <person name="Wang J."/>
            <person name="Stark B.C."/>
            <person name="Pombert J.F."/>
        </authorList>
    </citation>
    <scope>NUCLEOTIDE SEQUENCE [LARGE SCALE GENOMIC DNA]</scope>
    <source>
        <strain evidence="3 4">32O-Y</strain>
    </source>
</reference>
<name>A0A0U2VS21_9BACL</name>
<sequence length="248" mass="27141">MIIYFIKLVYSLLIPPGIFVLLLGLAALWLYYRCGRRSWLIPLALAFLLYLSSIPLTGEAALRSLEDRYAPPASIEGDAYVVLTGGAIAGTPDIDGTGHLNGYTLHRVVSAAELYARHPLPVLISGGQVFADTPNEGQLAKRKLIALGVPEQAILLEDRSRTTQENARNAKELLERQGLTRPVLITSAFHMSRSIKHFKEQQVEVIPYPVNYLAGNTGGGLSGRLFVPSSAAMNQLQLVVKEYLGMLQ</sequence>
<keyword evidence="1" id="KW-1133">Transmembrane helix</keyword>
<gene>
    <name evidence="3" type="ORF">IJ22_31240</name>
</gene>
<keyword evidence="4" id="KW-1185">Reference proteome</keyword>
<accession>A0A0U2VS21</accession>
<keyword evidence="1" id="KW-0472">Membrane</keyword>
<dbReference type="GO" id="GO:0005886">
    <property type="term" value="C:plasma membrane"/>
    <property type="evidence" value="ECO:0007669"/>
    <property type="project" value="TreeGrafter"/>
</dbReference>
<evidence type="ECO:0000313" key="3">
    <source>
        <dbReference type="EMBL" id="ALS23494.1"/>
    </source>
</evidence>
<keyword evidence="1" id="KW-0812">Transmembrane</keyword>
<dbReference type="InterPro" id="IPR014729">
    <property type="entry name" value="Rossmann-like_a/b/a_fold"/>
</dbReference>
<dbReference type="Pfam" id="PF02698">
    <property type="entry name" value="DUF218"/>
    <property type="match status" value="1"/>
</dbReference>
<dbReference type="PATRIC" id="fig|162209.4.peg.3342"/>
<dbReference type="Gene3D" id="3.40.50.620">
    <property type="entry name" value="HUPs"/>
    <property type="match status" value="1"/>
</dbReference>
<organism evidence="3 4">
    <name type="scientific">Paenibacillus naphthalenovorans</name>
    <dbReference type="NCBI Taxonomy" id="162209"/>
    <lineage>
        <taxon>Bacteria</taxon>
        <taxon>Bacillati</taxon>
        <taxon>Bacillota</taxon>
        <taxon>Bacilli</taxon>
        <taxon>Bacillales</taxon>
        <taxon>Paenibacillaceae</taxon>
        <taxon>Paenibacillus</taxon>
    </lineage>
</organism>
<dbReference type="PANTHER" id="PTHR30336:SF4">
    <property type="entry name" value="ENVELOPE BIOGENESIS FACTOR ELYC"/>
    <property type="match status" value="1"/>
</dbReference>
<evidence type="ECO:0000313" key="4">
    <source>
        <dbReference type="Proteomes" id="UP000061660"/>
    </source>
</evidence>